<evidence type="ECO:0000313" key="1">
    <source>
        <dbReference type="EMBL" id="KAF7721117.1"/>
    </source>
</evidence>
<dbReference type="Proteomes" id="UP000605846">
    <property type="component" value="Unassembled WGS sequence"/>
</dbReference>
<protein>
    <submittedName>
        <fullName evidence="1">Uncharacterized protein</fullName>
    </submittedName>
</protein>
<dbReference type="OrthoDB" id="5966927at2759"/>
<proteinExistence type="predicted"/>
<sequence length="86" mass="10011">MSEYIRDESDPQFEYCMNTADQYKASLHAKYPLCNECQAKVDELLCDNDASTKEYNKVSRQDLHRNLQNLDIGSMEACGAFYTYQH</sequence>
<dbReference type="AlphaFoldDB" id="A0A8H7BKE8"/>
<comment type="caution">
    <text evidence="1">The sequence shown here is derived from an EMBL/GenBank/DDBJ whole genome shotgun (WGS) entry which is preliminary data.</text>
</comment>
<reference evidence="1" key="1">
    <citation type="submission" date="2020-01" db="EMBL/GenBank/DDBJ databases">
        <title>Genome Sequencing of Three Apophysomyces-Like Fungal Strains Confirms a Novel Fungal Genus in the Mucoromycota with divergent Burkholderia-like Endosymbiotic Bacteria.</title>
        <authorList>
            <person name="Stajich J.E."/>
            <person name="Macias A.M."/>
            <person name="Carter-House D."/>
            <person name="Lovett B."/>
            <person name="Kasson L.R."/>
            <person name="Berry K."/>
            <person name="Grigoriev I."/>
            <person name="Chang Y."/>
            <person name="Spatafora J."/>
            <person name="Kasson M.T."/>
        </authorList>
    </citation>
    <scope>NUCLEOTIDE SEQUENCE</scope>
    <source>
        <strain evidence="1">NRRL A-21654</strain>
    </source>
</reference>
<gene>
    <name evidence="1" type="ORF">EC973_005381</name>
</gene>
<organism evidence="1 2">
    <name type="scientific">Apophysomyces ossiformis</name>
    <dbReference type="NCBI Taxonomy" id="679940"/>
    <lineage>
        <taxon>Eukaryota</taxon>
        <taxon>Fungi</taxon>
        <taxon>Fungi incertae sedis</taxon>
        <taxon>Mucoromycota</taxon>
        <taxon>Mucoromycotina</taxon>
        <taxon>Mucoromycetes</taxon>
        <taxon>Mucorales</taxon>
        <taxon>Mucorineae</taxon>
        <taxon>Mucoraceae</taxon>
        <taxon>Apophysomyces</taxon>
    </lineage>
</organism>
<dbReference type="EMBL" id="JABAYA010000304">
    <property type="protein sequence ID" value="KAF7721117.1"/>
    <property type="molecule type" value="Genomic_DNA"/>
</dbReference>
<keyword evidence="2" id="KW-1185">Reference proteome</keyword>
<accession>A0A8H7BKE8</accession>
<evidence type="ECO:0000313" key="2">
    <source>
        <dbReference type="Proteomes" id="UP000605846"/>
    </source>
</evidence>
<name>A0A8H7BKE8_9FUNG</name>